<dbReference type="GO" id="GO:0005886">
    <property type="term" value="C:plasma membrane"/>
    <property type="evidence" value="ECO:0007669"/>
    <property type="project" value="TreeGrafter"/>
</dbReference>
<dbReference type="Pfam" id="PF13755">
    <property type="entry name" value="Sensor_TM1"/>
    <property type="match status" value="1"/>
</dbReference>
<keyword evidence="9" id="KW-0902">Two-component regulatory system</keyword>
<feature type="compositionally biased region" description="Acidic residues" evidence="11">
    <location>
        <begin position="1"/>
        <end position="10"/>
    </location>
</feature>
<evidence type="ECO:0000313" key="15">
    <source>
        <dbReference type="EMBL" id="SFC80410.1"/>
    </source>
</evidence>
<sequence>MAILDPDQDSQPDAGHDWRAPGADKAAPPKETLSKANRWRLLLSPFYKISSAIGRFLNFTIFSSLTQRIIVLNLAGLLVLVVGILYLNQWRAGLIDARVQSLRVQGEIIAAAIAASATVDSDVISINPDRLLQLQGDGTVSSLSYFDPSLEFPISPERVAPLLRNLITPTRTRARIYDQGGLMILDSDNIYARGEVMRTTIETKQENFFLWDWWNAVLSWVPGDNFPKYQEYGVDEGSRYPEVASALSGAPADFVRVDAQNQLVVSVAVPVQRLRAVVGAILLSTAPGDIDSVVSQERWSILRIAMIAAGVQVALSLLMAGTIAGPMRRLSEAAERVQTAGNARAEIPDFTDRPDEIGHLSGALRRMTDALYNRIEAIERFAADVAHELKNPLTSLRSAVETLPLAKRQEDKDRLNEIIQHDVKRLDRLITDISSASRLDAELAREGSERVDVEKLAEAMVSIQKDMALGRGVTVEMNKRAGKGAAVINGHESRLAQVFANLIDNAVSFSPEGGVVRVALSTDPEHIVVTVTDEGPGIAGDFGKIFQRFYTDRPDTESFGDHSGLGLSISKQIVEAHKGTIRAHNRQDASGAVFTIVLPRARK</sequence>
<dbReference type="SUPFAM" id="SSF55874">
    <property type="entry name" value="ATPase domain of HSP90 chaperone/DNA topoisomerase II/histidine kinase"/>
    <property type="match status" value="1"/>
</dbReference>
<feature type="transmembrane region" description="Helical" evidence="12">
    <location>
        <begin position="304"/>
        <end position="324"/>
    </location>
</feature>
<dbReference type="InterPro" id="IPR003594">
    <property type="entry name" value="HATPase_dom"/>
</dbReference>
<dbReference type="Proteomes" id="UP000182258">
    <property type="component" value="Unassembled WGS sequence"/>
</dbReference>
<dbReference type="InterPro" id="IPR003661">
    <property type="entry name" value="HisK_dim/P_dom"/>
</dbReference>
<dbReference type="Pfam" id="PF00672">
    <property type="entry name" value="HAMP"/>
    <property type="match status" value="1"/>
</dbReference>
<evidence type="ECO:0000259" key="13">
    <source>
        <dbReference type="PROSITE" id="PS50109"/>
    </source>
</evidence>
<evidence type="ECO:0000256" key="11">
    <source>
        <dbReference type="SAM" id="MobiDB-lite"/>
    </source>
</evidence>
<gene>
    <name evidence="15" type="ORF">SAMN04488059_111107</name>
</gene>
<evidence type="ECO:0000256" key="4">
    <source>
        <dbReference type="ARBA" id="ARBA00022553"/>
    </source>
</evidence>
<dbReference type="STRING" id="728005.SAMN04488059_111107"/>
<dbReference type="EC" id="2.7.13.3" evidence="3"/>
<evidence type="ECO:0000256" key="5">
    <source>
        <dbReference type="ARBA" id="ARBA00022679"/>
    </source>
</evidence>
<dbReference type="CDD" id="cd00075">
    <property type="entry name" value="HATPase"/>
    <property type="match status" value="1"/>
</dbReference>
<dbReference type="Gene3D" id="1.10.287.130">
    <property type="match status" value="1"/>
</dbReference>
<dbReference type="Gene3D" id="6.10.340.10">
    <property type="match status" value="1"/>
</dbReference>
<evidence type="ECO:0000256" key="2">
    <source>
        <dbReference type="ARBA" id="ARBA00004370"/>
    </source>
</evidence>
<feature type="transmembrane region" description="Helical" evidence="12">
    <location>
        <begin position="69"/>
        <end position="88"/>
    </location>
</feature>
<feature type="domain" description="Histidine kinase" evidence="13">
    <location>
        <begin position="384"/>
        <end position="602"/>
    </location>
</feature>
<evidence type="ECO:0000256" key="8">
    <source>
        <dbReference type="ARBA" id="ARBA00022989"/>
    </source>
</evidence>
<keyword evidence="8 12" id="KW-1133">Transmembrane helix</keyword>
<evidence type="ECO:0000256" key="3">
    <source>
        <dbReference type="ARBA" id="ARBA00012438"/>
    </source>
</evidence>
<evidence type="ECO:0000256" key="7">
    <source>
        <dbReference type="ARBA" id="ARBA00022777"/>
    </source>
</evidence>
<feature type="region of interest" description="Disordered" evidence="11">
    <location>
        <begin position="1"/>
        <end position="30"/>
    </location>
</feature>
<evidence type="ECO:0000256" key="9">
    <source>
        <dbReference type="ARBA" id="ARBA00023012"/>
    </source>
</evidence>
<accession>A0A1I1MFN7</accession>
<dbReference type="Pfam" id="PF02518">
    <property type="entry name" value="HATPase_c"/>
    <property type="match status" value="1"/>
</dbReference>
<evidence type="ECO:0000256" key="10">
    <source>
        <dbReference type="ARBA" id="ARBA00023136"/>
    </source>
</evidence>
<dbReference type="InterPro" id="IPR004358">
    <property type="entry name" value="Sig_transdc_His_kin-like_C"/>
</dbReference>
<evidence type="ECO:0000256" key="6">
    <source>
        <dbReference type="ARBA" id="ARBA00022692"/>
    </source>
</evidence>
<name>A0A1I1MFN7_9HYPH</name>
<dbReference type="SMART" id="SM00387">
    <property type="entry name" value="HATPase_c"/>
    <property type="match status" value="1"/>
</dbReference>
<dbReference type="Gene3D" id="3.30.565.10">
    <property type="entry name" value="Histidine kinase-like ATPase, C-terminal domain"/>
    <property type="match status" value="1"/>
</dbReference>
<dbReference type="PANTHER" id="PTHR45436">
    <property type="entry name" value="SENSOR HISTIDINE KINASE YKOH"/>
    <property type="match status" value="1"/>
</dbReference>
<dbReference type="Pfam" id="PF00512">
    <property type="entry name" value="HisKA"/>
    <property type="match status" value="1"/>
</dbReference>
<dbReference type="SMART" id="SM00304">
    <property type="entry name" value="HAMP"/>
    <property type="match status" value="1"/>
</dbReference>
<dbReference type="InterPro" id="IPR036890">
    <property type="entry name" value="HATPase_C_sf"/>
</dbReference>
<keyword evidence="7 15" id="KW-0418">Kinase</keyword>
<dbReference type="Pfam" id="PF13756">
    <property type="entry name" value="Stimulus_sens_1"/>
    <property type="match status" value="1"/>
</dbReference>
<dbReference type="InterPro" id="IPR025919">
    <property type="entry name" value="Stimulus_sens_dom"/>
</dbReference>
<comment type="catalytic activity">
    <reaction evidence="1">
        <text>ATP + protein L-histidine = ADP + protein N-phospho-L-histidine.</text>
        <dbReference type="EC" id="2.7.13.3"/>
    </reaction>
</comment>
<evidence type="ECO:0000256" key="12">
    <source>
        <dbReference type="SAM" id="Phobius"/>
    </source>
</evidence>
<dbReference type="InterPro" id="IPR050428">
    <property type="entry name" value="TCS_sensor_his_kinase"/>
</dbReference>
<dbReference type="SMART" id="SM00388">
    <property type="entry name" value="HisKA"/>
    <property type="match status" value="1"/>
</dbReference>
<dbReference type="InterPro" id="IPR003660">
    <property type="entry name" value="HAMP_dom"/>
</dbReference>
<dbReference type="CDD" id="cd06225">
    <property type="entry name" value="HAMP"/>
    <property type="match status" value="1"/>
</dbReference>
<dbReference type="RefSeq" id="WP_082102241.1">
    <property type="nucleotide sequence ID" value="NZ_FOMB01000011.1"/>
</dbReference>
<dbReference type="SUPFAM" id="SSF158472">
    <property type="entry name" value="HAMP domain-like"/>
    <property type="match status" value="1"/>
</dbReference>
<dbReference type="InterPro" id="IPR005467">
    <property type="entry name" value="His_kinase_dom"/>
</dbReference>
<protein>
    <recommendedName>
        <fullName evidence="3">histidine kinase</fullName>
        <ecNumber evidence="3">2.7.13.3</ecNumber>
    </recommendedName>
</protein>
<keyword evidence="5" id="KW-0808">Transferase</keyword>
<dbReference type="PRINTS" id="PR00344">
    <property type="entry name" value="BCTRLSENSOR"/>
</dbReference>
<dbReference type="PROSITE" id="PS50109">
    <property type="entry name" value="HIS_KIN"/>
    <property type="match status" value="1"/>
</dbReference>
<evidence type="ECO:0000256" key="1">
    <source>
        <dbReference type="ARBA" id="ARBA00000085"/>
    </source>
</evidence>
<dbReference type="InterPro" id="IPR036097">
    <property type="entry name" value="HisK_dim/P_sf"/>
</dbReference>
<keyword evidence="4" id="KW-0597">Phosphoprotein</keyword>
<dbReference type="InterPro" id="IPR025908">
    <property type="entry name" value="Sensor_TM1"/>
</dbReference>
<dbReference type="EMBL" id="FOMB01000011">
    <property type="protein sequence ID" value="SFC80410.1"/>
    <property type="molecule type" value="Genomic_DNA"/>
</dbReference>
<keyword evidence="10 12" id="KW-0472">Membrane</keyword>
<proteinExistence type="predicted"/>
<dbReference type="SUPFAM" id="SSF47384">
    <property type="entry name" value="Homodimeric domain of signal transducing histidine kinase"/>
    <property type="match status" value="1"/>
</dbReference>
<dbReference type="PROSITE" id="PS50885">
    <property type="entry name" value="HAMP"/>
    <property type="match status" value="1"/>
</dbReference>
<comment type="subcellular location">
    <subcellularLocation>
        <location evidence="2">Membrane</location>
    </subcellularLocation>
</comment>
<feature type="domain" description="HAMP" evidence="14">
    <location>
        <begin position="321"/>
        <end position="376"/>
    </location>
</feature>
<dbReference type="PANTHER" id="PTHR45436:SF5">
    <property type="entry name" value="SENSOR HISTIDINE KINASE TRCS"/>
    <property type="match status" value="1"/>
</dbReference>
<organism evidence="15 16">
    <name type="scientific">Devosia psychrophila</name>
    <dbReference type="NCBI Taxonomy" id="728005"/>
    <lineage>
        <taxon>Bacteria</taxon>
        <taxon>Pseudomonadati</taxon>
        <taxon>Pseudomonadota</taxon>
        <taxon>Alphaproteobacteria</taxon>
        <taxon>Hyphomicrobiales</taxon>
        <taxon>Devosiaceae</taxon>
        <taxon>Devosia</taxon>
    </lineage>
</organism>
<evidence type="ECO:0000259" key="14">
    <source>
        <dbReference type="PROSITE" id="PS50885"/>
    </source>
</evidence>
<dbReference type="AlphaFoldDB" id="A0A1I1MFN7"/>
<keyword evidence="6 12" id="KW-0812">Transmembrane</keyword>
<evidence type="ECO:0000313" key="16">
    <source>
        <dbReference type="Proteomes" id="UP000182258"/>
    </source>
</evidence>
<reference evidence="15 16" key="1">
    <citation type="submission" date="2016-10" db="EMBL/GenBank/DDBJ databases">
        <authorList>
            <person name="de Groot N.N."/>
        </authorList>
    </citation>
    <scope>NUCLEOTIDE SEQUENCE [LARGE SCALE GENOMIC DNA]</scope>
    <source>
        <strain evidence="15 16">CGMCC 1.10210</strain>
    </source>
</reference>
<dbReference type="GO" id="GO:0000155">
    <property type="term" value="F:phosphorelay sensor kinase activity"/>
    <property type="evidence" value="ECO:0007669"/>
    <property type="project" value="InterPro"/>
</dbReference>
<dbReference type="CDD" id="cd00082">
    <property type="entry name" value="HisKA"/>
    <property type="match status" value="1"/>
</dbReference>